<feature type="transmembrane region" description="Helical" evidence="1">
    <location>
        <begin position="12"/>
        <end position="33"/>
    </location>
</feature>
<keyword evidence="3" id="KW-1185">Reference proteome</keyword>
<proteinExistence type="predicted"/>
<dbReference type="Proteomes" id="UP000297737">
    <property type="component" value="Unassembled WGS sequence"/>
</dbReference>
<evidence type="ECO:0000256" key="1">
    <source>
        <dbReference type="SAM" id="Phobius"/>
    </source>
</evidence>
<keyword evidence="1" id="KW-1133">Transmembrane helix</keyword>
<dbReference type="EMBL" id="SIHO01000003">
    <property type="protein sequence ID" value="TFU01087.1"/>
    <property type="molecule type" value="Genomic_DNA"/>
</dbReference>
<name>A0A4Y9EKI4_9SPHN</name>
<keyword evidence="1" id="KW-0472">Membrane</keyword>
<organism evidence="2 3">
    <name type="scientific">Glacieibacterium arshaanense</name>
    <dbReference type="NCBI Taxonomy" id="2511025"/>
    <lineage>
        <taxon>Bacteria</taxon>
        <taxon>Pseudomonadati</taxon>
        <taxon>Pseudomonadota</taxon>
        <taxon>Alphaproteobacteria</taxon>
        <taxon>Sphingomonadales</taxon>
        <taxon>Sphingosinicellaceae</taxon>
        <taxon>Glacieibacterium</taxon>
    </lineage>
</organism>
<sequence length="201" mass="21111">MKKARSVAQFVRATLVGGVIFLVPVLVIAVLLRHGIKLATKLAAPLLKHMPDLIGGILVADLVAATLLLLLAFAAGLFARTNPGQSMIQWVENSLIGSLPQFNFVRGVAEGVGGSDDRHVDVVLVPTDAGLNLAFVFEPSDAPWVAVFIPGAPDWRAGGVAFVERANMQPAGIGFIEAIKVLRKLGSGAHKVIATLERGPA</sequence>
<dbReference type="AlphaFoldDB" id="A0A4Y9EKI4"/>
<protein>
    <recommendedName>
        <fullName evidence="4">DUF502 domain-containing protein</fullName>
    </recommendedName>
</protein>
<keyword evidence="1" id="KW-0812">Transmembrane</keyword>
<evidence type="ECO:0008006" key="4">
    <source>
        <dbReference type="Google" id="ProtNLM"/>
    </source>
</evidence>
<reference evidence="2 3" key="1">
    <citation type="submission" date="2019-02" db="EMBL/GenBank/DDBJ databases">
        <title>Polymorphobacter sp. isolated from the lake at the Tibet of China.</title>
        <authorList>
            <person name="Li A."/>
        </authorList>
    </citation>
    <scope>NUCLEOTIDE SEQUENCE [LARGE SCALE GENOMIC DNA]</scope>
    <source>
        <strain evidence="2 3">DJ1R-1</strain>
    </source>
</reference>
<dbReference type="RefSeq" id="WP_135246591.1">
    <property type="nucleotide sequence ID" value="NZ_SIHO01000003.1"/>
</dbReference>
<gene>
    <name evidence="2" type="ORF">EUV02_12290</name>
</gene>
<comment type="caution">
    <text evidence="2">The sequence shown here is derived from an EMBL/GenBank/DDBJ whole genome shotgun (WGS) entry which is preliminary data.</text>
</comment>
<evidence type="ECO:0000313" key="3">
    <source>
        <dbReference type="Proteomes" id="UP000297737"/>
    </source>
</evidence>
<evidence type="ECO:0000313" key="2">
    <source>
        <dbReference type="EMBL" id="TFU01087.1"/>
    </source>
</evidence>
<feature type="transmembrane region" description="Helical" evidence="1">
    <location>
        <begin position="53"/>
        <end position="79"/>
    </location>
</feature>
<accession>A0A4Y9EKI4</accession>
<dbReference type="OrthoDB" id="6399850at2"/>